<keyword evidence="14" id="KW-1185">Reference proteome</keyword>
<evidence type="ECO:0000256" key="8">
    <source>
        <dbReference type="ARBA" id="ARBA00022989"/>
    </source>
</evidence>
<dbReference type="EMBL" id="AP026933">
    <property type="protein sequence ID" value="BDT03935.1"/>
    <property type="molecule type" value="Genomic_DNA"/>
</dbReference>
<sequence>MYIFLAILIGLFTILFLITLHEFAHFVIAKLSGAYVYEFAIGMGPKLLQWGKKETRYTLRLLPLGGYVSIASEIADAPKGREDEVIDGKRMMENLQRGKKAAFISAGALMNLLLAFILLMIGYGIYPHKYDPNLPPTYATTGPLYEAVKEYNEHNPTFKILDTDAITSIYNTGDIESKQSIKSYYDLEAWLSKYNKKTTNGTVIADYEITFDNKNDKTVTFKPVEQKGVLFIGVSQGSYYLNAGQVISNGIIDTFKDSYSFLQALGQLVTFHWQNLSGPVGIVKSTNSFLNPDLSSTQAASTYFRWAALLSSNLFLLNMLPIPPLDGYKFVENAVEAVTRKKLNEKYKIIVSIAGAILFLVIFIAITIKDIFF</sequence>
<evidence type="ECO:0000256" key="9">
    <source>
        <dbReference type="ARBA" id="ARBA00023049"/>
    </source>
</evidence>
<evidence type="ECO:0000256" key="6">
    <source>
        <dbReference type="ARBA" id="ARBA00022801"/>
    </source>
</evidence>
<protein>
    <submittedName>
        <fullName evidence="13">Membrane associated Zn-dependent protease</fullName>
    </submittedName>
</protein>
<dbReference type="InterPro" id="IPR008915">
    <property type="entry name" value="Peptidase_M50"/>
</dbReference>
<evidence type="ECO:0000256" key="3">
    <source>
        <dbReference type="ARBA" id="ARBA00007931"/>
    </source>
</evidence>
<evidence type="ECO:0000256" key="7">
    <source>
        <dbReference type="ARBA" id="ARBA00022833"/>
    </source>
</evidence>
<name>A0ABM8BW87_9MOLU</name>
<proteinExistence type="inferred from homology"/>
<evidence type="ECO:0000256" key="2">
    <source>
        <dbReference type="ARBA" id="ARBA00004141"/>
    </source>
</evidence>
<dbReference type="Pfam" id="PF02163">
    <property type="entry name" value="Peptidase_M50"/>
    <property type="match status" value="1"/>
</dbReference>
<dbReference type="Proteomes" id="UP001163387">
    <property type="component" value="Chromosome"/>
</dbReference>
<keyword evidence="7" id="KW-0862">Zinc</keyword>
<comment type="cofactor">
    <cofactor evidence="1">
        <name>Zn(2+)</name>
        <dbReference type="ChEBI" id="CHEBI:29105"/>
    </cofactor>
</comment>
<evidence type="ECO:0000256" key="11">
    <source>
        <dbReference type="SAM" id="Phobius"/>
    </source>
</evidence>
<reference evidence="13 14" key="1">
    <citation type="journal article" date="2022" name="Front. Microbiol.">
        <title>Male-killing mechanisms vary between Spiroplasma species.</title>
        <authorList>
            <person name="Arai H."/>
            <person name="Inoue M."/>
            <person name="Kageyama D."/>
        </authorList>
    </citation>
    <scope>NUCLEOTIDE SEQUENCE [LARGE SCALE GENOMIC DNA]</scope>
    <source>
        <strain evidence="14">sHm</strain>
    </source>
</reference>
<gene>
    <name evidence="13" type="ORF">SHM_15810</name>
</gene>
<organism evidence="13 14">
    <name type="scientific">Spiroplasma ixodetis</name>
    <dbReference type="NCBI Taxonomy" id="2141"/>
    <lineage>
        <taxon>Bacteria</taxon>
        <taxon>Bacillati</taxon>
        <taxon>Mycoplasmatota</taxon>
        <taxon>Mollicutes</taxon>
        <taxon>Entomoplasmatales</taxon>
        <taxon>Spiroplasmataceae</taxon>
        <taxon>Spiroplasma</taxon>
    </lineage>
</organism>
<dbReference type="PANTHER" id="PTHR42837">
    <property type="entry name" value="REGULATOR OF SIGMA-E PROTEASE RSEP"/>
    <property type="match status" value="1"/>
</dbReference>
<dbReference type="InterPro" id="IPR004387">
    <property type="entry name" value="Pept_M50_Zn"/>
</dbReference>
<keyword evidence="4 13" id="KW-0645">Protease</keyword>
<keyword evidence="5 11" id="KW-0812">Transmembrane</keyword>
<evidence type="ECO:0000256" key="4">
    <source>
        <dbReference type="ARBA" id="ARBA00022670"/>
    </source>
</evidence>
<dbReference type="RefSeq" id="WP_281747910.1">
    <property type="nucleotide sequence ID" value="NZ_AP026933.1"/>
</dbReference>
<accession>A0ABM8BW87</accession>
<dbReference type="GO" id="GO:0008233">
    <property type="term" value="F:peptidase activity"/>
    <property type="evidence" value="ECO:0007669"/>
    <property type="project" value="UniProtKB-KW"/>
</dbReference>
<keyword evidence="10 11" id="KW-0472">Membrane</keyword>
<evidence type="ECO:0000313" key="14">
    <source>
        <dbReference type="Proteomes" id="UP001163387"/>
    </source>
</evidence>
<keyword evidence="9" id="KW-0482">Metalloprotease</keyword>
<comment type="subcellular location">
    <subcellularLocation>
        <location evidence="2">Membrane</location>
        <topology evidence="2">Multi-pass membrane protein</topology>
    </subcellularLocation>
</comment>
<evidence type="ECO:0000256" key="1">
    <source>
        <dbReference type="ARBA" id="ARBA00001947"/>
    </source>
</evidence>
<keyword evidence="8 11" id="KW-1133">Transmembrane helix</keyword>
<dbReference type="PANTHER" id="PTHR42837:SF2">
    <property type="entry name" value="MEMBRANE METALLOPROTEASE ARASP2, CHLOROPLASTIC-RELATED"/>
    <property type="match status" value="1"/>
</dbReference>
<feature type="domain" description="Peptidase M50" evidence="12">
    <location>
        <begin position="11"/>
        <end position="361"/>
    </location>
</feature>
<evidence type="ECO:0000256" key="10">
    <source>
        <dbReference type="ARBA" id="ARBA00023136"/>
    </source>
</evidence>
<comment type="similarity">
    <text evidence="3">Belongs to the peptidase M50B family.</text>
</comment>
<dbReference type="CDD" id="cd06163">
    <property type="entry name" value="S2P-M50_PDZ_RseP-like"/>
    <property type="match status" value="1"/>
</dbReference>
<evidence type="ECO:0000256" key="5">
    <source>
        <dbReference type="ARBA" id="ARBA00022692"/>
    </source>
</evidence>
<keyword evidence="6" id="KW-0378">Hydrolase</keyword>
<evidence type="ECO:0000259" key="12">
    <source>
        <dbReference type="Pfam" id="PF02163"/>
    </source>
</evidence>
<feature type="transmembrane region" description="Helical" evidence="11">
    <location>
        <begin position="101"/>
        <end position="126"/>
    </location>
</feature>
<evidence type="ECO:0000313" key="13">
    <source>
        <dbReference type="EMBL" id="BDT03935.1"/>
    </source>
</evidence>
<feature type="transmembrane region" description="Helical" evidence="11">
    <location>
        <begin position="349"/>
        <end position="368"/>
    </location>
</feature>
<dbReference type="GO" id="GO:0006508">
    <property type="term" value="P:proteolysis"/>
    <property type="evidence" value="ECO:0007669"/>
    <property type="project" value="UniProtKB-KW"/>
</dbReference>